<dbReference type="PANTHER" id="PTHR15437:SF7">
    <property type="entry name" value="TRANSCRIPTION TERMINATION FACTOR 5, MITOCHONDRIAL"/>
    <property type="match status" value="1"/>
</dbReference>
<dbReference type="Gene3D" id="1.25.70.10">
    <property type="entry name" value="Transcription termination factor 3, mitochondrial"/>
    <property type="match status" value="1"/>
</dbReference>
<protein>
    <recommendedName>
        <fullName evidence="5">Transcription termination factor 5, mitochondrial</fullName>
    </recommendedName>
</protein>
<dbReference type="GO" id="GO:0005759">
    <property type="term" value="C:mitochondrial matrix"/>
    <property type="evidence" value="ECO:0007669"/>
    <property type="project" value="TreeGrafter"/>
</dbReference>
<keyword evidence="4" id="KW-1185">Reference proteome</keyword>
<proteinExistence type="inferred from homology"/>
<evidence type="ECO:0000313" key="3">
    <source>
        <dbReference type="EMBL" id="KAJ8734066.1"/>
    </source>
</evidence>
<dbReference type="Proteomes" id="UP001231518">
    <property type="component" value="Chromosome 5"/>
</dbReference>
<name>A0AAD8E0A6_MYTSE</name>
<reference evidence="3" key="1">
    <citation type="submission" date="2023-03" db="EMBL/GenBank/DDBJ databases">
        <title>Chromosome-level genomes of two armyworms, Mythimna separata and Mythimna loreyi, provide insights into the biosynthesis and reception of sex pheromones.</title>
        <authorList>
            <person name="Zhao H."/>
        </authorList>
    </citation>
    <scope>NUCLEOTIDE SEQUENCE</scope>
    <source>
        <strain evidence="3">BeijingLab</strain>
        <tissue evidence="3">Pupa</tissue>
    </source>
</reference>
<evidence type="ECO:0000256" key="2">
    <source>
        <dbReference type="ARBA" id="ARBA00022946"/>
    </source>
</evidence>
<keyword evidence="2" id="KW-0809">Transit peptide</keyword>
<gene>
    <name evidence="3" type="ORF">PYW07_014617</name>
</gene>
<dbReference type="InterPro" id="IPR038538">
    <property type="entry name" value="MTERF_sf"/>
</dbReference>
<dbReference type="AlphaFoldDB" id="A0AAD8E0A6"/>
<accession>A0AAD8E0A6</accession>
<dbReference type="PANTHER" id="PTHR15437">
    <property type="entry name" value="TRANSCRIPTION TERMINATION FACTOR, MITOCHONDRIAL"/>
    <property type="match status" value="1"/>
</dbReference>
<comment type="similarity">
    <text evidence="1">Belongs to the mTERF family.</text>
</comment>
<dbReference type="EMBL" id="JARGEI010000003">
    <property type="protein sequence ID" value="KAJ8734066.1"/>
    <property type="molecule type" value="Genomic_DNA"/>
</dbReference>
<evidence type="ECO:0000313" key="4">
    <source>
        <dbReference type="Proteomes" id="UP001231518"/>
    </source>
</evidence>
<dbReference type="InterPro" id="IPR003690">
    <property type="entry name" value="MTERF"/>
</dbReference>
<dbReference type="GO" id="GO:0003676">
    <property type="term" value="F:nucleic acid binding"/>
    <property type="evidence" value="ECO:0007669"/>
    <property type="project" value="InterPro"/>
</dbReference>
<sequence length="534" mass="62197">MRSYIKRLRYLGGSGLHFSSFSQITSRKYHHNLPILDFYKKTTGESISEDHLSVLKKKHPHIDEVTHDRLQCILQILQKFGITPEEACRNLHVFSMNPITMDNYGEILRECGFVSVSAKHIIKYHTLVKSRTIARLKKEGLLPTDFEMEQTILDKFQEWPASSKTLQNFSDSDTSILKIRMNVLERFLHWKLSVTSEEFRKYCKNYLPLKHKPMSDIQEAINIAQNDIKFDNAGIRRNGFVISADPLHTKLILENVSTLAGMDIRDVLKIEPAILKNNYNSLIQVRDVLEEFRISEEAQRRCLKVYCMRPETVRERLEELRSLKEYQVLSTNPRILLLVIHKKKMLNRLTKIESAKKQCYSLNHLVSSTKVFNNYINSFGDKVCGRDIATLISSSLNTLPAHETGGQAELARRVLHQLRRHKYWLHVAMNVIDENIQFLKNKFDDRIIFNNCLILLYPVAEVKYYIDSLLSMRKGRETNDSLKEDLAYNNVHFNSLSDDQILSLVLYTIEKKYHFSGDGIWARQDGMRVVTQTN</sequence>
<dbReference type="GO" id="GO:0006393">
    <property type="term" value="P:termination of mitochondrial transcription"/>
    <property type="evidence" value="ECO:0007669"/>
    <property type="project" value="TreeGrafter"/>
</dbReference>
<comment type="caution">
    <text evidence="3">The sequence shown here is derived from an EMBL/GenBank/DDBJ whole genome shotgun (WGS) entry which is preliminary data.</text>
</comment>
<organism evidence="3 4">
    <name type="scientific">Mythimna separata</name>
    <name type="common">Oriental armyworm</name>
    <name type="synonym">Pseudaletia separata</name>
    <dbReference type="NCBI Taxonomy" id="271217"/>
    <lineage>
        <taxon>Eukaryota</taxon>
        <taxon>Metazoa</taxon>
        <taxon>Ecdysozoa</taxon>
        <taxon>Arthropoda</taxon>
        <taxon>Hexapoda</taxon>
        <taxon>Insecta</taxon>
        <taxon>Pterygota</taxon>
        <taxon>Neoptera</taxon>
        <taxon>Endopterygota</taxon>
        <taxon>Lepidoptera</taxon>
        <taxon>Glossata</taxon>
        <taxon>Ditrysia</taxon>
        <taxon>Noctuoidea</taxon>
        <taxon>Noctuidae</taxon>
        <taxon>Noctuinae</taxon>
        <taxon>Hadenini</taxon>
        <taxon>Mythimna</taxon>
    </lineage>
</organism>
<evidence type="ECO:0008006" key="5">
    <source>
        <dbReference type="Google" id="ProtNLM"/>
    </source>
</evidence>
<evidence type="ECO:0000256" key="1">
    <source>
        <dbReference type="ARBA" id="ARBA00007692"/>
    </source>
</evidence>